<dbReference type="InterPro" id="IPR050072">
    <property type="entry name" value="Peptidase_M20A"/>
</dbReference>
<dbReference type="Proteomes" id="UP000234789">
    <property type="component" value="Unassembled WGS sequence"/>
</dbReference>
<dbReference type="EMBL" id="NFEZ01000004">
    <property type="protein sequence ID" value="PLT44688.1"/>
    <property type="molecule type" value="Genomic_DNA"/>
</dbReference>
<name>A0A2N5N2Y0_9BACL</name>
<accession>A0A2N5N2Y0</accession>
<comment type="caution">
    <text evidence="1">The sequence shown here is derived from an EMBL/GenBank/DDBJ whole genome shotgun (WGS) entry which is preliminary data.</text>
</comment>
<organism evidence="1 2">
    <name type="scientific">Paenibacillus pasadenensis</name>
    <dbReference type="NCBI Taxonomy" id="217090"/>
    <lineage>
        <taxon>Bacteria</taxon>
        <taxon>Bacillati</taxon>
        <taxon>Bacillota</taxon>
        <taxon>Bacilli</taxon>
        <taxon>Bacillales</taxon>
        <taxon>Paenibacillaceae</taxon>
        <taxon>Paenibacillus</taxon>
    </lineage>
</organism>
<dbReference type="RefSeq" id="WP_219623324.1">
    <property type="nucleotide sequence ID" value="NZ_NFEZ01000004.1"/>
</dbReference>
<dbReference type="GO" id="GO:0006526">
    <property type="term" value="P:L-arginine biosynthetic process"/>
    <property type="evidence" value="ECO:0007669"/>
    <property type="project" value="TreeGrafter"/>
</dbReference>
<dbReference type="InterPro" id="IPR002933">
    <property type="entry name" value="Peptidase_M20"/>
</dbReference>
<dbReference type="EC" id="3.5.1.16" evidence="1"/>
<proteinExistence type="predicted"/>
<dbReference type="SUPFAM" id="SSF53187">
    <property type="entry name" value="Zn-dependent exopeptidases"/>
    <property type="match status" value="1"/>
</dbReference>
<keyword evidence="1" id="KW-0378">Hydrolase</keyword>
<keyword evidence="2" id="KW-1185">Reference proteome</keyword>
<protein>
    <submittedName>
        <fullName evidence="1">Acetylornithine deacetylase</fullName>
        <ecNumber evidence="1">3.5.1.16</ecNumber>
    </submittedName>
</protein>
<dbReference type="PANTHER" id="PTHR43808">
    <property type="entry name" value="ACETYLORNITHINE DEACETYLASE"/>
    <property type="match status" value="1"/>
</dbReference>
<reference evidence="1 2" key="1">
    <citation type="submission" date="2017-05" db="EMBL/GenBank/DDBJ databases">
        <title>Functional genome analysis of Paenibacillus pasadenensis strain R16: insights on endophytic life style and antifungal activity.</title>
        <authorList>
            <person name="Passera A."/>
            <person name="Marcolungo L."/>
            <person name="Casati P."/>
            <person name="Brasca M."/>
            <person name="Quaglino F."/>
            <person name="Delledonne M."/>
        </authorList>
    </citation>
    <scope>NUCLEOTIDE SEQUENCE [LARGE SCALE GENOMIC DNA]</scope>
    <source>
        <strain evidence="1 2">R16</strain>
    </source>
</reference>
<sequence>MSAARLFTDEHAELLLALLRLDTVSPLESDAPGRLPEAQQAYAAFAARRTGAAQLLLAPAPPEALRRDGVPLSVLRQAERMGEQAFLAAQPNLLLRIGRERPREETIAFNFHMDTVADGGQEIGFDGVRFYGRGSADMKGAGVALLAGIEAALAEDPELAERCSVLVQSVCGEEGGAMGVCGTRELAELGHVGALNVFAEPSGGVWFDRSTTSMTARVEMFGEDATDDAPQAGHNATLLLGQVGAALLRGLAEPARELGGKVCLAGLHTGGMHNKVYGTGTLLLNIAYPSAFAGEKLRLLTERCARDALLRFADEWADVPEARRTAREATRLCRLSWVKSGLPVLDNRHPAWERLLSGLGWERNPDDRPERAFTCDAMWMMAKGCYTVVYGPGSLEGNGAHTARESMELAELERYAGQIKELLLAFARTARRKRQLERTGSA</sequence>
<dbReference type="Gene3D" id="3.40.630.10">
    <property type="entry name" value="Zn peptidases"/>
    <property type="match status" value="2"/>
</dbReference>
<gene>
    <name evidence="1" type="ORF">B8V81_3119</name>
</gene>
<dbReference type="Pfam" id="PF01546">
    <property type="entry name" value="Peptidase_M20"/>
    <property type="match status" value="1"/>
</dbReference>
<dbReference type="AlphaFoldDB" id="A0A2N5N2Y0"/>
<evidence type="ECO:0000313" key="2">
    <source>
        <dbReference type="Proteomes" id="UP000234789"/>
    </source>
</evidence>
<dbReference type="GO" id="GO:0008777">
    <property type="term" value="F:acetylornithine deacetylase activity"/>
    <property type="evidence" value="ECO:0007669"/>
    <property type="project" value="UniProtKB-EC"/>
</dbReference>
<evidence type="ECO:0000313" key="1">
    <source>
        <dbReference type="EMBL" id="PLT44688.1"/>
    </source>
</evidence>
<dbReference type="PANTHER" id="PTHR43808:SF31">
    <property type="entry name" value="N-ACETYL-L-CITRULLINE DEACETYLASE"/>
    <property type="match status" value="1"/>
</dbReference>